<dbReference type="EMBL" id="CATNWA010016533">
    <property type="protein sequence ID" value="CAI9593490.1"/>
    <property type="molecule type" value="Genomic_DNA"/>
</dbReference>
<reference evidence="1" key="1">
    <citation type="submission" date="2023-05" db="EMBL/GenBank/DDBJ databases">
        <authorList>
            <person name="Stuckert A."/>
        </authorList>
    </citation>
    <scope>NUCLEOTIDE SEQUENCE</scope>
</reference>
<comment type="caution">
    <text evidence="1">The sequence shown here is derived from an EMBL/GenBank/DDBJ whole genome shotgun (WGS) entry which is preliminary data.</text>
</comment>
<organism evidence="1 2">
    <name type="scientific">Staurois parvus</name>
    <dbReference type="NCBI Taxonomy" id="386267"/>
    <lineage>
        <taxon>Eukaryota</taxon>
        <taxon>Metazoa</taxon>
        <taxon>Chordata</taxon>
        <taxon>Craniata</taxon>
        <taxon>Vertebrata</taxon>
        <taxon>Euteleostomi</taxon>
        <taxon>Amphibia</taxon>
        <taxon>Batrachia</taxon>
        <taxon>Anura</taxon>
        <taxon>Neobatrachia</taxon>
        <taxon>Ranoidea</taxon>
        <taxon>Ranidae</taxon>
        <taxon>Staurois</taxon>
    </lineage>
</organism>
<evidence type="ECO:0000313" key="1">
    <source>
        <dbReference type="EMBL" id="CAI9593490.1"/>
    </source>
</evidence>
<gene>
    <name evidence="1" type="ORF">SPARVUS_LOCUS11565015</name>
</gene>
<accession>A0ABN9FBM2</accession>
<evidence type="ECO:0008006" key="3">
    <source>
        <dbReference type="Google" id="ProtNLM"/>
    </source>
</evidence>
<proteinExistence type="predicted"/>
<evidence type="ECO:0000313" key="2">
    <source>
        <dbReference type="Proteomes" id="UP001162483"/>
    </source>
</evidence>
<feature type="non-terminal residue" evidence="1">
    <location>
        <position position="101"/>
    </location>
</feature>
<sequence>MRGKEAERLPSTMKIDCMTINCNPVKTIIDDLIQKLFDSLVLSLKRSIQAQLHEIDSFVSDGMEMLSSRPQSIEEIGEANKKHGELKLKKPEILPLFKDAE</sequence>
<name>A0ABN9FBM2_9NEOB</name>
<protein>
    <recommendedName>
        <fullName evidence="3">Neurotrophin-3</fullName>
    </recommendedName>
</protein>
<dbReference type="Proteomes" id="UP001162483">
    <property type="component" value="Unassembled WGS sequence"/>
</dbReference>
<keyword evidence="2" id="KW-1185">Reference proteome</keyword>